<sequence>MTIVAFTAARFTPTDLAEFQRVADPKLRLGHWATVTRESGRDFDRLEVRLPGVERPVFRFERDRQGRYNLAFNDRAGWYGIGSGSTACECLAIWRPRAGRGVSVL</sequence>
<dbReference type="RefSeq" id="WP_180282527.1">
    <property type="nucleotide sequence ID" value="NZ_JABFDB010000008.1"/>
</dbReference>
<dbReference type="EMBL" id="JABFDB010000008">
    <property type="protein sequence ID" value="NYZ20773.1"/>
    <property type="molecule type" value="Genomic_DNA"/>
</dbReference>
<comment type="caution">
    <text evidence="1">The sequence shown here is derived from an EMBL/GenBank/DDBJ whole genome shotgun (WGS) entry which is preliminary data.</text>
</comment>
<evidence type="ECO:0000313" key="1">
    <source>
        <dbReference type="EMBL" id="NYZ20773.1"/>
    </source>
</evidence>
<accession>A0ABX2T922</accession>
<proteinExistence type="predicted"/>
<name>A0ABX2T922_9PROT</name>
<dbReference type="Proteomes" id="UP000584642">
    <property type="component" value="Unassembled WGS sequence"/>
</dbReference>
<gene>
    <name evidence="1" type="ORF">HND93_13740</name>
</gene>
<organism evidence="1 2">
    <name type="scientific">Azospirillum oleiclasticum</name>
    <dbReference type="NCBI Taxonomy" id="2735135"/>
    <lineage>
        <taxon>Bacteria</taxon>
        <taxon>Pseudomonadati</taxon>
        <taxon>Pseudomonadota</taxon>
        <taxon>Alphaproteobacteria</taxon>
        <taxon>Rhodospirillales</taxon>
        <taxon>Azospirillaceae</taxon>
        <taxon>Azospirillum</taxon>
    </lineage>
</organism>
<evidence type="ECO:0000313" key="2">
    <source>
        <dbReference type="Proteomes" id="UP000584642"/>
    </source>
</evidence>
<protein>
    <submittedName>
        <fullName evidence="1">Uncharacterized protein</fullName>
    </submittedName>
</protein>
<reference evidence="1 2" key="1">
    <citation type="submission" date="2020-05" db="EMBL/GenBank/DDBJ databases">
        <title>Azospirillum oleiclasticum sp. nov, a nitrogen-fixing and heavy crude oil-emulsifying bacterium isolated from the crude oil of Yumen Oilfield.</title>
        <authorList>
            <person name="Wu D."/>
            <person name="Cai M."/>
            <person name="Zhang X."/>
        </authorList>
    </citation>
    <scope>NUCLEOTIDE SEQUENCE [LARGE SCALE GENOMIC DNA]</scope>
    <source>
        <strain evidence="1 2">ROY-1-1-2</strain>
    </source>
</reference>
<keyword evidence="2" id="KW-1185">Reference proteome</keyword>